<evidence type="ECO:0000313" key="11">
    <source>
        <dbReference type="Proteomes" id="UP001227192"/>
    </source>
</evidence>
<protein>
    <recommendedName>
        <fullName evidence="9">Zn(2)-C6 fungal-type domain-containing protein</fullName>
    </recommendedName>
</protein>
<evidence type="ECO:0000259" key="9">
    <source>
        <dbReference type="PROSITE" id="PS50048"/>
    </source>
</evidence>
<dbReference type="CDD" id="cd00067">
    <property type="entry name" value="GAL4"/>
    <property type="match status" value="1"/>
</dbReference>
<feature type="region of interest" description="Disordered" evidence="7">
    <location>
        <begin position="51"/>
        <end position="117"/>
    </location>
</feature>
<keyword evidence="8" id="KW-0812">Transmembrane</keyword>
<proteinExistence type="predicted"/>
<dbReference type="PROSITE" id="PS50048">
    <property type="entry name" value="ZN2_CY6_FUNGAL_2"/>
    <property type="match status" value="1"/>
</dbReference>
<dbReference type="Proteomes" id="UP001227192">
    <property type="component" value="Unassembled WGS sequence"/>
</dbReference>
<dbReference type="GO" id="GO:0005634">
    <property type="term" value="C:nucleus"/>
    <property type="evidence" value="ECO:0007669"/>
    <property type="project" value="UniProtKB-SubCell"/>
</dbReference>
<dbReference type="InterPro" id="IPR007219">
    <property type="entry name" value="XnlR_reg_dom"/>
</dbReference>
<dbReference type="AlphaFoldDB" id="A0AAI9XBP4"/>
<dbReference type="InterPro" id="IPR036864">
    <property type="entry name" value="Zn2-C6_fun-type_DNA-bd_sf"/>
</dbReference>
<dbReference type="GO" id="GO:0000981">
    <property type="term" value="F:DNA-binding transcription factor activity, RNA polymerase II-specific"/>
    <property type="evidence" value="ECO:0007669"/>
    <property type="project" value="InterPro"/>
</dbReference>
<evidence type="ECO:0000256" key="7">
    <source>
        <dbReference type="SAM" id="MobiDB-lite"/>
    </source>
</evidence>
<feature type="domain" description="Zn(2)-C6 fungal-type" evidence="9">
    <location>
        <begin position="16"/>
        <end position="45"/>
    </location>
</feature>
<keyword evidence="3" id="KW-0805">Transcription regulation</keyword>
<reference evidence="10" key="1">
    <citation type="submission" date="2015-06" db="EMBL/GenBank/DDBJ databases">
        <authorList>
            <person name="Nguyen H."/>
        </authorList>
    </citation>
    <scope>NUCLEOTIDE SEQUENCE</scope>
    <source>
        <strain evidence="10">DAOM 180753</strain>
    </source>
</reference>
<dbReference type="SMART" id="SM00906">
    <property type="entry name" value="Fungal_trans"/>
    <property type="match status" value="1"/>
</dbReference>
<accession>A0AAI9XBP4</accession>
<dbReference type="PANTHER" id="PTHR46910">
    <property type="entry name" value="TRANSCRIPTION FACTOR PDR1"/>
    <property type="match status" value="1"/>
</dbReference>
<dbReference type="Gene3D" id="4.10.240.10">
    <property type="entry name" value="Zn(2)-C6 fungal-type DNA-binding domain"/>
    <property type="match status" value="1"/>
</dbReference>
<gene>
    <name evidence="10" type="ORF">VN97_g2500</name>
</gene>
<comment type="subcellular location">
    <subcellularLocation>
        <location evidence="1">Nucleus</location>
    </subcellularLocation>
</comment>
<evidence type="ECO:0000256" key="5">
    <source>
        <dbReference type="ARBA" id="ARBA00023163"/>
    </source>
</evidence>
<sequence length="584" mass="65534">MSSRTALKDHSSPLPVCDSCFSRKVRCDRGNPCGNCQDNNTTCSRQRVMKRTKNSSQLVVKNRSRARPKSPATPIPQDPQISLSPLGLHDYSPTTSNAYPRIDYQQSHGESPGSNKPLSLHDAHVTIRYQLDNLKWLAINRRQILESGLDLASQLSESFEDPVHVVSDITVNEGQIRTPSFELLTWMLKDIKEESFGSFVRDYFRHISEATLKQMGLNLLHRTGSPHDLLISTICVNCMASKFLTAITTTGIDSELIHEMTHSVVQFQAAAKVALRSISLLTSPSLGLLQALLSGIFLHQGSGDITVCWELTKAACRVCMSLGLDTIMKTGGTVSEEQYYCVAWCYILDKNFAFKMGRSKSLLDIDLGHFISDRSSYQHPTSDLFQIYMSLARVRAALVPYLRGRSSTLTSGLSSSHGIWKLWLVNMQQIQERIEHISGPYPAWRGLDAQSEISALQFAYHSVMTTIFHITEGAGDQSIDIRKQSLLEAHQGISSLVSICISAERQNTVALLHWTLLVYPITAYFVLFCNFIATSDTDDFKLMSTITNCLTRIETTSRPIIQYDNRAIIYSYNIKYFQFLFPSL</sequence>
<dbReference type="EMBL" id="LACB01000048">
    <property type="protein sequence ID" value="KAJ9490754.1"/>
    <property type="molecule type" value="Genomic_DNA"/>
</dbReference>
<dbReference type="GO" id="GO:0003677">
    <property type="term" value="F:DNA binding"/>
    <property type="evidence" value="ECO:0007669"/>
    <property type="project" value="UniProtKB-KW"/>
</dbReference>
<keyword evidence="8" id="KW-0472">Membrane</keyword>
<dbReference type="InterPro" id="IPR001138">
    <property type="entry name" value="Zn2Cys6_DnaBD"/>
</dbReference>
<evidence type="ECO:0000313" key="10">
    <source>
        <dbReference type="EMBL" id="KAJ9490754.1"/>
    </source>
</evidence>
<comment type="caution">
    <text evidence="10">The sequence shown here is derived from an EMBL/GenBank/DDBJ whole genome shotgun (WGS) entry which is preliminary data.</text>
</comment>
<dbReference type="InterPro" id="IPR050987">
    <property type="entry name" value="AtrR-like"/>
</dbReference>
<dbReference type="SMART" id="SM00066">
    <property type="entry name" value="GAL4"/>
    <property type="match status" value="1"/>
</dbReference>
<dbReference type="Pfam" id="PF00172">
    <property type="entry name" value="Zn_clus"/>
    <property type="match status" value="1"/>
</dbReference>
<evidence type="ECO:0000256" key="1">
    <source>
        <dbReference type="ARBA" id="ARBA00004123"/>
    </source>
</evidence>
<evidence type="ECO:0000256" key="4">
    <source>
        <dbReference type="ARBA" id="ARBA00023125"/>
    </source>
</evidence>
<feature type="transmembrane region" description="Helical" evidence="8">
    <location>
        <begin position="511"/>
        <end position="533"/>
    </location>
</feature>
<keyword evidence="4" id="KW-0238">DNA-binding</keyword>
<evidence type="ECO:0000256" key="6">
    <source>
        <dbReference type="ARBA" id="ARBA00023242"/>
    </source>
</evidence>
<organism evidence="10 11">
    <name type="scientific">Penicillium thymicola</name>
    <dbReference type="NCBI Taxonomy" id="293382"/>
    <lineage>
        <taxon>Eukaryota</taxon>
        <taxon>Fungi</taxon>
        <taxon>Dikarya</taxon>
        <taxon>Ascomycota</taxon>
        <taxon>Pezizomycotina</taxon>
        <taxon>Eurotiomycetes</taxon>
        <taxon>Eurotiomycetidae</taxon>
        <taxon>Eurotiales</taxon>
        <taxon>Aspergillaceae</taxon>
        <taxon>Penicillium</taxon>
    </lineage>
</organism>
<dbReference type="PANTHER" id="PTHR46910:SF37">
    <property type="entry name" value="ZN(II)2CYS6 TRANSCRIPTION FACTOR (EUROFUNG)"/>
    <property type="match status" value="1"/>
</dbReference>
<evidence type="ECO:0000256" key="8">
    <source>
        <dbReference type="SAM" id="Phobius"/>
    </source>
</evidence>
<dbReference type="SUPFAM" id="SSF57701">
    <property type="entry name" value="Zn2/Cys6 DNA-binding domain"/>
    <property type="match status" value="1"/>
</dbReference>
<dbReference type="CDD" id="cd12148">
    <property type="entry name" value="fungal_TF_MHR"/>
    <property type="match status" value="1"/>
</dbReference>
<feature type="compositionally biased region" description="Polar residues" evidence="7">
    <location>
        <begin position="92"/>
        <end position="117"/>
    </location>
</feature>
<reference evidence="10" key="2">
    <citation type="journal article" date="2016" name="Fungal Biol.">
        <title>Ochratoxin A production by Penicillium thymicola.</title>
        <authorList>
            <person name="Nguyen H.D.T."/>
            <person name="McMullin D.R."/>
            <person name="Ponomareva E."/>
            <person name="Riley R."/>
            <person name="Pomraning K.R."/>
            <person name="Baker S.E."/>
            <person name="Seifert K.A."/>
        </authorList>
    </citation>
    <scope>NUCLEOTIDE SEQUENCE</scope>
    <source>
        <strain evidence="10">DAOM 180753</strain>
    </source>
</reference>
<keyword evidence="6" id="KW-0539">Nucleus</keyword>
<keyword evidence="5" id="KW-0804">Transcription</keyword>
<dbReference type="GO" id="GO:0006351">
    <property type="term" value="P:DNA-templated transcription"/>
    <property type="evidence" value="ECO:0007669"/>
    <property type="project" value="InterPro"/>
</dbReference>
<dbReference type="GO" id="GO:0008270">
    <property type="term" value="F:zinc ion binding"/>
    <property type="evidence" value="ECO:0007669"/>
    <property type="project" value="InterPro"/>
</dbReference>
<keyword evidence="2" id="KW-0479">Metal-binding</keyword>
<evidence type="ECO:0000256" key="3">
    <source>
        <dbReference type="ARBA" id="ARBA00023015"/>
    </source>
</evidence>
<keyword evidence="8" id="KW-1133">Transmembrane helix</keyword>
<name>A0AAI9XBP4_PENTH</name>
<evidence type="ECO:0000256" key="2">
    <source>
        <dbReference type="ARBA" id="ARBA00022723"/>
    </source>
</evidence>
<dbReference type="Pfam" id="PF04082">
    <property type="entry name" value="Fungal_trans"/>
    <property type="match status" value="1"/>
</dbReference>
<keyword evidence="11" id="KW-1185">Reference proteome</keyword>